<dbReference type="Proteomes" id="UP000078046">
    <property type="component" value="Unassembled WGS sequence"/>
</dbReference>
<dbReference type="OrthoDB" id="277011at2759"/>
<gene>
    <name evidence="2" type="ORF">A3Q56_06095</name>
</gene>
<dbReference type="Gene3D" id="2.30.29.30">
    <property type="entry name" value="Pleckstrin-homology domain (PH domain)/Phosphotyrosine-binding domain (PTB)"/>
    <property type="match status" value="1"/>
</dbReference>
<accession>A0A177AWY7</accession>
<dbReference type="PANTHER" id="PTHR23319">
    <property type="entry name" value="GRAM DOMAIN CONTAINING 1B, ISOFORM E"/>
    <property type="match status" value="1"/>
</dbReference>
<dbReference type="AlphaFoldDB" id="A0A177AWY7"/>
<dbReference type="GO" id="GO:0032934">
    <property type="term" value="F:sterol binding"/>
    <property type="evidence" value="ECO:0007669"/>
    <property type="project" value="TreeGrafter"/>
</dbReference>
<dbReference type="GO" id="GO:0005886">
    <property type="term" value="C:plasma membrane"/>
    <property type="evidence" value="ECO:0007669"/>
    <property type="project" value="TreeGrafter"/>
</dbReference>
<dbReference type="SUPFAM" id="SSF56784">
    <property type="entry name" value="HAD-like"/>
    <property type="match status" value="1"/>
</dbReference>
<dbReference type="GO" id="GO:0032366">
    <property type="term" value="P:intracellular sterol transport"/>
    <property type="evidence" value="ECO:0007669"/>
    <property type="project" value="TreeGrafter"/>
</dbReference>
<organism evidence="2 3">
    <name type="scientific">Intoshia linei</name>
    <dbReference type="NCBI Taxonomy" id="1819745"/>
    <lineage>
        <taxon>Eukaryota</taxon>
        <taxon>Metazoa</taxon>
        <taxon>Spiralia</taxon>
        <taxon>Lophotrochozoa</taxon>
        <taxon>Mesozoa</taxon>
        <taxon>Orthonectida</taxon>
        <taxon>Rhopaluridae</taxon>
        <taxon>Intoshia</taxon>
    </lineage>
</organism>
<dbReference type="InterPro" id="IPR023214">
    <property type="entry name" value="HAD_sf"/>
</dbReference>
<dbReference type="InterPro" id="IPR011993">
    <property type="entry name" value="PH-like_dom_sf"/>
</dbReference>
<dbReference type="InterPro" id="IPR004182">
    <property type="entry name" value="GRAM"/>
</dbReference>
<reference evidence="2 3" key="1">
    <citation type="submission" date="2016-04" db="EMBL/GenBank/DDBJ databases">
        <title>The genome of Intoshia linei affirms orthonectids as highly simplified spiralians.</title>
        <authorList>
            <person name="Mikhailov K.V."/>
            <person name="Slusarev G.S."/>
            <person name="Nikitin M.A."/>
            <person name="Logacheva M.D."/>
            <person name="Penin A."/>
            <person name="Aleoshin V."/>
            <person name="Panchin Y.V."/>
        </authorList>
    </citation>
    <scope>NUCLEOTIDE SEQUENCE [LARGE SCALE GENOMIC DNA]</scope>
    <source>
        <strain evidence="2">Intl2013</strain>
        <tissue evidence="2">Whole animal</tissue>
    </source>
</reference>
<evidence type="ECO:0000313" key="2">
    <source>
        <dbReference type="EMBL" id="OAF66012.1"/>
    </source>
</evidence>
<dbReference type="GO" id="GO:0140268">
    <property type="term" value="C:endoplasmic reticulum-plasma membrane contact site"/>
    <property type="evidence" value="ECO:0007669"/>
    <property type="project" value="TreeGrafter"/>
</dbReference>
<dbReference type="InterPro" id="IPR036412">
    <property type="entry name" value="HAD-like_sf"/>
</dbReference>
<sequence>MSSISSHSGKINVNEKEIYSDHEHYKFLNSYFYRKFSSDVERSEFNISHKIKKLSHSSNESDNTNTLVNDFKLPVTALEMPDKDCSTNNLTVNNKNHEKSNSSCINIENYEFDSTIQTSVIDFSASSEKKIKKFMVNDYSRALSREILIQGQNYISVNTIYFYAKILGWETAFRIKMGRIISITKEKTDLFIPNAVQIKTRNETFFFAYFTSGDKYKLFSKSKRFLLRKQIPADEGKICAIIDLDETLVHSSFKFIENPDMIIPIEVDGIIHSVYVRLEASICCQFYQKNGTII</sequence>
<name>A0A177AWY7_9BILA</name>
<dbReference type="InterPro" id="IPR051482">
    <property type="entry name" value="Cholesterol_transport"/>
</dbReference>
<feature type="domain" description="GRAM" evidence="1">
    <location>
        <begin position="133"/>
        <end position="217"/>
    </location>
</feature>
<dbReference type="GO" id="GO:0120015">
    <property type="term" value="F:sterol transfer activity"/>
    <property type="evidence" value="ECO:0007669"/>
    <property type="project" value="TreeGrafter"/>
</dbReference>
<dbReference type="Gene3D" id="3.40.50.1000">
    <property type="entry name" value="HAD superfamily/HAD-like"/>
    <property type="match status" value="1"/>
</dbReference>
<comment type="caution">
    <text evidence="2">The sequence shown here is derived from an EMBL/GenBank/DDBJ whole genome shotgun (WGS) entry which is preliminary data.</text>
</comment>
<evidence type="ECO:0000259" key="1">
    <source>
        <dbReference type="Pfam" id="PF02893"/>
    </source>
</evidence>
<dbReference type="Pfam" id="PF02893">
    <property type="entry name" value="GRAM"/>
    <property type="match status" value="1"/>
</dbReference>
<dbReference type="PANTHER" id="PTHR23319:SF4">
    <property type="entry name" value="GRAM DOMAIN CONTAINING 1B, ISOFORM E"/>
    <property type="match status" value="1"/>
</dbReference>
<proteinExistence type="predicted"/>
<dbReference type="GO" id="GO:0005789">
    <property type="term" value="C:endoplasmic reticulum membrane"/>
    <property type="evidence" value="ECO:0007669"/>
    <property type="project" value="TreeGrafter"/>
</dbReference>
<protein>
    <recommendedName>
        <fullName evidence="1">GRAM domain-containing protein</fullName>
    </recommendedName>
</protein>
<evidence type="ECO:0000313" key="3">
    <source>
        <dbReference type="Proteomes" id="UP000078046"/>
    </source>
</evidence>
<keyword evidence="3" id="KW-1185">Reference proteome</keyword>
<dbReference type="EMBL" id="LWCA01001065">
    <property type="protein sequence ID" value="OAF66012.1"/>
    <property type="molecule type" value="Genomic_DNA"/>
</dbReference>